<dbReference type="OrthoDB" id="8084653at2"/>
<dbReference type="InterPro" id="IPR010385">
    <property type="entry name" value="DUF982"/>
</dbReference>
<comment type="caution">
    <text evidence="1">The sequence shown here is derived from an EMBL/GenBank/DDBJ whole genome shotgun (WGS) entry which is preliminary data.</text>
</comment>
<protein>
    <submittedName>
        <fullName evidence="1">DUF982 domain-containing protein</fullName>
    </submittedName>
</protein>
<dbReference type="EMBL" id="PVBT01000002">
    <property type="protein sequence ID" value="PRD55282.1"/>
    <property type="molecule type" value="Genomic_DNA"/>
</dbReference>
<dbReference type="Gene3D" id="6.10.250.730">
    <property type="match status" value="1"/>
</dbReference>
<name>A0A2S9JQC8_9HYPH</name>
<dbReference type="RefSeq" id="WP_105733511.1">
    <property type="nucleotide sequence ID" value="NZ_PVBT01000002.1"/>
</dbReference>
<organism evidence="1 2">
    <name type="scientific">Phyllobacterium myrsinacearum</name>
    <dbReference type="NCBI Taxonomy" id="28101"/>
    <lineage>
        <taxon>Bacteria</taxon>
        <taxon>Pseudomonadati</taxon>
        <taxon>Pseudomonadota</taxon>
        <taxon>Alphaproteobacteria</taxon>
        <taxon>Hyphomicrobiales</taxon>
        <taxon>Phyllobacteriaceae</taxon>
        <taxon>Phyllobacterium</taxon>
    </lineage>
</organism>
<keyword evidence="2" id="KW-1185">Reference proteome</keyword>
<sequence>MSEKRFSVPVAVRLGIAGQRMIYSTWEAVECLKIHWPRNHGPKYRKALQSCMDALDGWKPAHKARRAFVDAAREAGIFLEVKPQH</sequence>
<evidence type="ECO:0000313" key="1">
    <source>
        <dbReference type="EMBL" id="PRD55282.1"/>
    </source>
</evidence>
<accession>A0A2S9JQC8</accession>
<dbReference type="Pfam" id="PF06169">
    <property type="entry name" value="DUF982"/>
    <property type="match status" value="1"/>
</dbReference>
<dbReference type="AlphaFoldDB" id="A0A2S9JQC8"/>
<proteinExistence type="predicted"/>
<reference evidence="1 2" key="1">
    <citation type="submission" date="2018-02" db="EMBL/GenBank/DDBJ databases">
        <title>The draft genome of Phyllobacterium myrsinacearum DSM5892.</title>
        <authorList>
            <person name="Li L."/>
            <person name="Liu L."/>
            <person name="Zhang X."/>
            <person name="Wang T."/>
        </authorList>
    </citation>
    <scope>NUCLEOTIDE SEQUENCE [LARGE SCALE GENOMIC DNA]</scope>
    <source>
        <strain evidence="1 2">DSM 5892</strain>
    </source>
</reference>
<gene>
    <name evidence="1" type="ORF">C5750_08945</name>
</gene>
<evidence type="ECO:0000313" key="2">
    <source>
        <dbReference type="Proteomes" id="UP000238563"/>
    </source>
</evidence>
<dbReference type="Proteomes" id="UP000238563">
    <property type="component" value="Unassembled WGS sequence"/>
</dbReference>